<dbReference type="Proteomes" id="UP001163324">
    <property type="component" value="Chromosome 5"/>
</dbReference>
<sequence length="550" mass="58288">MLWAGGFAAVALFSSSSAERIPREVTWTDATFGPDGPWRAASVQMGGNGDPVALYPGSTWETWLIEDDYCSRSDTCYASKAGTYDASSSSGTQGGIGLLGELDPFMLGLDLSGERGRRYMDYVSLNGVKMANASLMLLESQVVKYPGGRTVPFFAGCLSLGGGGAVNQSFALDAGPAINASVPPGWMWEQAWTPSNSFGMHIGSVQPDMPGSLWFGGYDRNRVVGDVLGASGSPRSGITLWDVGIDVVGDDSPFDYKSKDGLLARGNSSIGGGIKVAIDGCSPYLTLPKSTCDAIAADLPVDFDAGLGLYLWDTSSDRYADIIASSASLVFSFISGSNTDAVKIRYVLGRAFLQDAFVGANWHPEADTWWLAQAPGRSIQATANAVAIQETDKEILSGGNDWEASWTGVWDEEKKKKTVVPSETPTPSSDDHDDGSSSTEEETDGGGLSVGALAGIGVGAAVLALILGLGTLFFWRRRGRRGQNQEMPPSRASTPDVARSASSSKLPTGELHSQWEPPPETRQELHNQCTTAPPGPGQDPLQYERYELAS</sequence>
<dbReference type="EMBL" id="CM047944">
    <property type="protein sequence ID" value="KAI9898843.1"/>
    <property type="molecule type" value="Genomic_DNA"/>
</dbReference>
<organism evidence="1 2">
    <name type="scientific">Trichothecium roseum</name>
    <dbReference type="NCBI Taxonomy" id="47278"/>
    <lineage>
        <taxon>Eukaryota</taxon>
        <taxon>Fungi</taxon>
        <taxon>Dikarya</taxon>
        <taxon>Ascomycota</taxon>
        <taxon>Pezizomycotina</taxon>
        <taxon>Sordariomycetes</taxon>
        <taxon>Hypocreomycetidae</taxon>
        <taxon>Hypocreales</taxon>
        <taxon>Hypocreales incertae sedis</taxon>
        <taxon>Trichothecium</taxon>
    </lineage>
</organism>
<accession>A0ACC0UXJ8</accession>
<reference evidence="1" key="1">
    <citation type="submission" date="2022-10" db="EMBL/GenBank/DDBJ databases">
        <title>Complete Genome of Trichothecium roseum strain YXFP-22015, a Plant Pathogen Isolated from Citrus.</title>
        <authorList>
            <person name="Wang Y."/>
            <person name="Zhu L."/>
        </authorList>
    </citation>
    <scope>NUCLEOTIDE SEQUENCE</scope>
    <source>
        <strain evidence="1">YXFP-22015</strain>
    </source>
</reference>
<keyword evidence="2" id="KW-1185">Reference proteome</keyword>
<name>A0ACC0UXJ8_9HYPO</name>
<protein>
    <submittedName>
        <fullName evidence="1">Uncharacterized protein</fullName>
    </submittedName>
</protein>
<comment type="caution">
    <text evidence="1">The sequence shown here is derived from an EMBL/GenBank/DDBJ whole genome shotgun (WGS) entry which is preliminary data.</text>
</comment>
<gene>
    <name evidence="1" type="ORF">N3K66_005304</name>
</gene>
<evidence type="ECO:0000313" key="1">
    <source>
        <dbReference type="EMBL" id="KAI9898843.1"/>
    </source>
</evidence>
<evidence type="ECO:0000313" key="2">
    <source>
        <dbReference type="Proteomes" id="UP001163324"/>
    </source>
</evidence>
<proteinExistence type="predicted"/>